<protein>
    <submittedName>
        <fullName evidence="1">Uncharacterized protein</fullName>
    </submittedName>
</protein>
<name>A0A506UM41_9PROT</name>
<dbReference type="EMBL" id="SORZ01000002">
    <property type="protein sequence ID" value="TPW34398.1"/>
    <property type="molecule type" value="Genomic_DNA"/>
</dbReference>
<organism evidence="1 2">
    <name type="scientific">Oecophyllibacter saccharovorans</name>
    <dbReference type="NCBI Taxonomy" id="2558360"/>
    <lineage>
        <taxon>Bacteria</taxon>
        <taxon>Pseudomonadati</taxon>
        <taxon>Pseudomonadota</taxon>
        <taxon>Alphaproteobacteria</taxon>
        <taxon>Acetobacterales</taxon>
        <taxon>Acetobacteraceae</taxon>
        <taxon>Oecophyllibacter</taxon>
    </lineage>
</organism>
<proteinExistence type="predicted"/>
<gene>
    <name evidence="1" type="ORF">E3202_07895</name>
</gene>
<sequence>MAVVNFWLTGDESSPERACLARKAQAHYGINLRPAQVTDAPALERTALAFDAQRTLPEQFRQFIRALVRTTGVEQGNAYLSYAMLRQIVLDQEKRLQDILGNTVIETGPDFTARLKQVVEKADRGSLPKATVPVQKLAQALLQQTRDGTLSSEQYLAFTRLGEDLMSAMKSYDPDIAHFSRALKDMLDDTLETTLHRNGKEEALASFRKVRQQEKNLLVLRELARLRNNYSMFAPYKLDEVLLDVYGDRIDQASDDIKDLAEIGTTFLQGTPRSGESFLIPLFNSLAWMAVALGHRLVTYCRTALKPGSERKR</sequence>
<evidence type="ECO:0000313" key="1">
    <source>
        <dbReference type="EMBL" id="TPW34398.1"/>
    </source>
</evidence>
<dbReference type="RefSeq" id="WP_165600983.1">
    <property type="nucleotide sequence ID" value="NZ_SORZ01000002.1"/>
</dbReference>
<comment type="caution">
    <text evidence="1">The sequence shown here is derived from an EMBL/GenBank/DDBJ whole genome shotgun (WGS) entry which is preliminary data.</text>
</comment>
<reference evidence="1 2" key="1">
    <citation type="submission" date="2019-03" db="EMBL/GenBank/DDBJ databases">
        <title>The complete genome sequence of Neokomagataea sp. Jb2 NBRC113641.</title>
        <authorList>
            <person name="Chua K.-O."/>
            <person name="Chan K.-G."/>
            <person name="See-Too W.-S."/>
        </authorList>
    </citation>
    <scope>NUCLEOTIDE SEQUENCE [LARGE SCALE GENOMIC DNA]</scope>
    <source>
        <strain evidence="1 2">Jb2</strain>
    </source>
</reference>
<evidence type="ECO:0000313" key="2">
    <source>
        <dbReference type="Proteomes" id="UP000315037"/>
    </source>
</evidence>
<accession>A0A506UM41</accession>
<dbReference type="AlphaFoldDB" id="A0A506UM41"/>
<dbReference type="Proteomes" id="UP000315037">
    <property type="component" value="Unassembled WGS sequence"/>
</dbReference>
<keyword evidence="2" id="KW-1185">Reference proteome</keyword>